<name>A0AAD4P1X6_PERFH</name>
<evidence type="ECO:0000256" key="1">
    <source>
        <dbReference type="ARBA" id="ARBA00004196"/>
    </source>
</evidence>
<comment type="caution">
    <text evidence="8">The sequence shown here is derived from an EMBL/GenBank/DDBJ whole genome shotgun (WGS) entry which is preliminary data.</text>
</comment>
<reference evidence="8 9" key="1">
    <citation type="journal article" date="2021" name="Nat. Commun.">
        <title>Incipient diploidization of the medicinal plant Perilla within 10,000 years.</title>
        <authorList>
            <person name="Zhang Y."/>
            <person name="Shen Q."/>
            <person name="Leng L."/>
            <person name="Zhang D."/>
            <person name="Chen S."/>
            <person name="Shi Y."/>
            <person name="Ning Z."/>
            <person name="Chen S."/>
        </authorList>
    </citation>
    <scope>NUCLEOTIDE SEQUENCE [LARGE SCALE GENOMIC DNA]</scope>
    <source>
        <strain evidence="9">cv. PC099</strain>
    </source>
</reference>
<protein>
    <recommendedName>
        <fullName evidence="7">DUF642 domain-containing protein</fullName>
    </recommendedName>
</protein>
<keyword evidence="5" id="KW-0325">Glycoprotein</keyword>
<feature type="domain" description="DUF642" evidence="7">
    <location>
        <begin position="199"/>
        <end position="366"/>
    </location>
</feature>
<dbReference type="PANTHER" id="PTHR31265">
    <property type="entry name" value="OS02G0527500 PROTEIN-RELATED"/>
    <property type="match status" value="1"/>
</dbReference>
<evidence type="ECO:0000256" key="4">
    <source>
        <dbReference type="ARBA" id="ARBA00022729"/>
    </source>
</evidence>
<evidence type="ECO:0000313" key="9">
    <source>
        <dbReference type="Proteomes" id="UP001190926"/>
    </source>
</evidence>
<dbReference type="Proteomes" id="UP001190926">
    <property type="component" value="Unassembled WGS sequence"/>
</dbReference>
<evidence type="ECO:0000259" key="7">
    <source>
        <dbReference type="Pfam" id="PF04862"/>
    </source>
</evidence>
<dbReference type="Pfam" id="PF04862">
    <property type="entry name" value="DUF642"/>
    <property type="match status" value="2"/>
</dbReference>
<keyword evidence="3" id="KW-0964">Secreted</keyword>
<accession>A0AAD4P1X6</accession>
<organism evidence="8 9">
    <name type="scientific">Perilla frutescens var. hirtella</name>
    <name type="common">Perilla citriodora</name>
    <name type="synonym">Perilla setoyensis</name>
    <dbReference type="NCBI Taxonomy" id="608512"/>
    <lineage>
        <taxon>Eukaryota</taxon>
        <taxon>Viridiplantae</taxon>
        <taxon>Streptophyta</taxon>
        <taxon>Embryophyta</taxon>
        <taxon>Tracheophyta</taxon>
        <taxon>Spermatophyta</taxon>
        <taxon>Magnoliopsida</taxon>
        <taxon>eudicotyledons</taxon>
        <taxon>Gunneridae</taxon>
        <taxon>Pentapetalae</taxon>
        <taxon>asterids</taxon>
        <taxon>lamiids</taxon>
        <taxon>Lamiales</taxon>
        <taxon>Lamiaceae</taxon>
        <taxon>Nepetoideae</taxon>
        <taxon>Elsholtzieae</taxon>
        <taxon>Perilla</taxon>
    </lineage>
</organism>
<keyword evidence="9" id="KW-1185">Reference proteome</keyword>
<keyword evidence="4 6" id="KW-0732">Signal</keyword>
<dbReference type="InterPro" id="IPR006946">
    <property type="entry name" value="DGR2-like_dom"/>
</dbReference>
<dbReference type="EMBL" id="SDAM02001008">
    <property type="protein sequence ID" value="KAH6823166.1"/>
    <property type="molecule type" value="Genomic_DNA"/>
</dbReference>
<evidence type="ECO:0000256" key="3">
    <source>
        <dbReference type="ARBA" id="ARBA00022525"/>
    </source>
</evidence>
<dbReference type="InterPro" id="IPR052437">
    <property type="entry name" value="Pectin_Meth_Modulator"/>
</dbReference>
<dbReference type="Gene3D" id="2.60.120.260">
    <property type="entry name" value="Galactose-binding domain-like"/>
    <property type="match status" value="1"/>
</dbReference>
<evidence type="ECO:0000256" key="2">
    <source>
        <dbReference type="ARBA" id="ARBA00004613"/>
    </source>
</evidence>
<feature type="signal peptide" evidence="6">
    <location>
        <begin position="1"/>
        <end position="20"/>
    </location>
</feature>
<sequence>MEYVFQLLLFFIYITISSYAADFVQNPDFEIPPANLTTANATAGANSIPGWSVNGTVWYVPLTSSSGGGHAVQLGPNGKISQTIKATGGDDVLHYILSFTVAAQNQDCANNLTALNLTLHDSWDTYASKLIYMQKNSTRNLWERHALYLGQLGERDYVHLQIESVATNSQHNNVTCWPLVDAFTVNTNFLPRWYNGNWMSNGGFEVGPAFLKNSADGIILTSEEEMLESPLQQWSILGTIRYIDSRHYRVPRGEAAVELLSGDPSGVRADFTNLPTKYTYTLNFTVGDANDSCVGDFTVHVQVGSSAVYNFTMHSNGTGSAFKQSLKFKVDEKPSSSRETSITFYSFDEGRTRAGLLCGPVLDSIFLAGSYGERVRPCICNGILLLVFSFFIAFNLHT</sequence>
<proteinExistence type="predicted"/>
<dbReference type="GO" id="GO:0005576">
    <property type="term" value="C:extracellular region"/>
    <property type="evidence" value="ECO:0007669"/>
    <property type="project" value="UniProtKB-SubCell"/>
</dbReference>
<dbReference type="PANTHER" id="PTHR31265:SF28">
    <property type="entry name" value="EMB|CAB87702.1"/>
    <property type="match status" value="1"/>
</dbReference>
<dbReference type="AlphaFoldDB" id="A0AAD4P1X6"/>
<evidence type="ECO:0000256" key="6">
    <source>
        <dbReference type="SAM" id="SignalP"/>
    </source>
</evidence>
<feature type="chain" id="PRO_5041999146" description="DUF642 domain-containing protein" evidence="6">
    <location>
        <begin position="21"/>
        <end position="398"/>
    </location>
</feature>
<feature type="domain" description="DUF642" evidence="7">
    <location>
        <begin position="23"/>
        <end position="185"/>
    </location>
</feature>
<gene>
    <name evidence="8" type="ORF">C2S53_014676</name>
</gene>
<evidence type="ECO:0000256" key="5">
    <source>
        <dbReference type="ARBA" id="ARBA00023180"/>
    </source>
</evidence>
<comment type="subcellular location">
    <subcellularLocation>
        <location evidence="1">Cell envelope</location>
    </subcellularLocation>
    <subcellularLocation>
        <location evidence="2">Secreted</location>
    </subcellularLocation>
</comment>
<evidence type="ECO:0000313" key="8">
    <source>
        <dbReference type="EMBL" id="KAH6823166.1"/>
    </source>
</evidence>